<dbReference type="Proteomes" id="UP000237000">
    <property type="component" value="Unassembled WGS sequence"/>
</dbReference>
<sequence length="143" mass="15802">MAEHKDDDGVGVVISNSDTSSSTRIVLRDIGLWDGEEPKVIITQFWHWVLAPIDLDHPKVKASQVRHRVPASIDLDLLGAKASQDALEASSPSPNVPRVDRKGKDETWTSGYETDNSFLADSDGKFGADRFASIVTLRMLNWN</sequence>
<evidence type="ECO:0000313" key="2">
    <source>
        <dbReference type="EMBL" id="PON44136.1"/>
    </source>
</evidence>
<accession>A0A2P5B5T9</accession>
<feature type="region of interest" description="Disordered" evidence="1">
    <location>
        <begin position="84"/>
        <end position="108"/>
    </location>
</feature>
<dbReference type="InParanoid" id="A0A2P5B5T9"/>
<reference evidence="3" key="1">
    <citation type="submission" date="2016-06" db="EMBL/GenBank/DDBJ databases">
        <title>Parallel loss of symbiosis genes in relatives of nitrogen-fixing non-legume Parasponia.</title>
        <authorList>
            <person name="Van Velzen R."/>
            <person name="Holmer R."/>
            <person name="Bu F."/>
            <person name="Rutten L."/>
            <person name="Van Zeijl A."/>
            <person name="Liu W."/>
            <person name="Santuari L."/>
            <person name="Cao Q."/>
            <person name="Sharma T."/>
            <person name="Shen D."/>
            <person name="Roswanjaya Y."/>
            <person name="Wardhani T."/>
            <person name="Kalhor M.S."/>
            <person name="Jansen J."/>
            <person name="Van den Hoogen J."/>
            <person name="Gungor B."/>
            <person name="Hartog M."/>
            <person name="Hontelez J."/>
            <person name="Verver J."/>
            <person name="Yang W.-C."/>
            <person name="Schijlen E."/>
            <person name="Repin R."/>
            <person name="Schilthuizen M."/>
            <person name="Schranz E."/>
            <person name="Heidstra R."/>
            <person name="Miyata K."/>
            <person name="Fedorova E."/>
            <person name="Kohlen W."/>
            <person name="Bisseling T."/>
            <person name="Smit S."/>
            <person name="Geurts R."/>
        </authorList>
    </citation>
    <scope>NUCLEOTIDE SEQUENCE [LARGE SCALE GENOMIC DNA]</scope>
    <source>
        <strain evidence="3">cv. RG33-2</strain>
    </source>
</reference>
<feature type="compositionally biased region" description="Basic and acidic residues" evidence="1">
    <location>
        <begin position="98"/>
        <end position="107"/>
    </location>
</feature>
<organism evidence="2 3">
    <name type="scientific">Trema orientale</name>
    <name type="common">Charcoal tree</name>
    <name type="synonym">Celtis orientalis</name>
    <dbReference type="NCBI Taxonomy" id="63057"/>
    <lineage>
        <taxon>Eukaryota</taxon>
        <taxon>Viridiplantae</taxon>
        <taxon>Streptophyta</taxon>
        <taxon>Embryophyta</taxon>
        <taxon>Tracheophyta</taxon>
        <taxon>Spermatophyta</taxon>
        <taxon>Magnoliopsida</taxon>
        <taxon>eudicotyledons</taxon>
        <taxon>Gunneridae</taxon>
        <taxon>Pentapetalae</taxon>
        <taxon>rosids</taxon>
        <taxon>fabids</taxon>
        <taxon>Rosales</taxon>
        <taxon>Cannabaceae</taxon>
        <taxon>Trema</taxon>
    </lineage>
</organism>
<comment type="caution">
    <text evidence="2">The sequence shown here is derived from an EMBL/GenBank/DDBJ whole genome shotgun (WGS) entry which is preliminary data.</text>
</comment>
<dbReference type="EMBL" id="JXTC01000600">
    <property type="protein sequence ID" value="PON44136.1"/>
    <property type="molecule type" value="Genomic_DNA"/>
</dbReference>
<name>A0A2P5B5T9_TREOI</name>
<keyword evidence="3" id="KW-1185">Reference proteome</keyword>
<dbReference type="AlphaFoldDB" id="A0A2P5B5T9"/>
<protein>
    <submittedName>
        <fullName evidence="2">Uncharacterized protein</fullName>
    </submittedName>
</protein>
<evidence type="ECO:0000313" key="3">
    <source>
        <dbReference type="Proteomes" id="UP000237000"/>
    </source>
</evidence>
<evidence type="ECO:0000256" key="1">
    <source>
        <dbReference type="SAM" id="MobiDB-lite"/>
    </source>
</evidence>
<gene>
    <name evidence="2" type="ORF">TorRG33x02_331770</name>
</gene>
<proteinExistence type="predicted"/>